<reference evidence="1 2" key="1">
    <citation type="journal article" date="2019" name="Sci. Rep.">
        <title>Orb-weaving spider Araneus ventricosus genome elucidates the spidroin gene catalogue.</title>
        <authorList>
            <person name="Kono N."/>
            <person name="Nakamura H."/>
            <person name="Ohtoshi R."/>
            <person name="Moran D.A.P."/>
            <person name="Shinohara A."/>
            <person name="Yoshida Y."/>
            <person name="Fujiwara M."/>
            <person name="Mori M."/>
            <person name="Tomita M."/>
            <person name="Arakawa K."/>
        </authorList>
    </citation>
    <scope>NUCLEOTIDE SEQUENCE [LARGE SCALE GENOMIC DNA]</scope>
</reference>
<proteinExistence type="predicted"/>
<protein>
    <submittedName>
        <fullName evidence="1">Uncharacterized protein</fullName>
    </submittedName>
</protein>
<gene>
    <name evidence="1" type="ORF">AVEN_175060_1</name>
</gene>
<dbReference type="Proteomes" id="UP000499080">
    <property type="component" value="Unassembled WGS sequence"/>
</dbReference>
<accession>A0A4Y2MN23</accession>
<evidence type="ECO:0000313" key="1">
    <source>
        <dbReference type="EMBL" id="GBN27740.1"/>
    </source>
</evidence>
<dbReference type="EMBL" id="BGPR01007550">
    <property type="protein sequence ID" value="GBN27740.1"/>
    <property type="molecule type" value="Genomic_DNA"/>
</dbReference>
<name>A0A4Y2MN23_ARAVE</name>
<dbReference type="AlphaFoldDB" id="A0A4Y2MN23"/>
<sequence>MIVLAFHPTALADALVVFRNNLFVYKSPSVEKTTKREVPLIFRDSLSGRLSAPRNKSLPGTAIHYPALRPSVTARHLKRSLALFGLQCLPDLGQRIILLLMRRVIN</sequence>
<keyword evidence="2" id="KW-1185">Reference proteome</keyword>
<comment type="caution">
    <text evidence="1">The sequence shown here is derived from an EMBL/GenBank/DDBJ whole genome shotgun (WGS) entry which is preliminary data.</text>
</comment>
<evidence type="ECO:0000313" key="2">
    <source>
        <dbReference type="Proteomes" id="UP000499080"/>
    </source>
</evidence>
<organism evidence="1 2">
    <name type="scientific">Araneus ventricosus</name>
    <name type="common">Orbweaver spider</name>
    <name type="synonym">Epeira ventricosa</name>
    <dbReference type="NCBI Taxonomy" id="182803"/>
    <lineage>
        <taxon>Eukaryota</taxon>
        <taxon>Metazoa</taxon>
        <taxon>Ecdysozoa</taxon>
        <taxon>Arthropoda</taxon>
        <taxon>Chelicerata</taxon>
        <taxon>Arachnida</taxon>
        <taxon>Araneae</taxon>
        <taxon>Araneomorphae</taxon>
        <taxon>Entelegynae</taxon>
        <taxon>Araneoidea</taxon>
        <taxon>Araneidae</taxon>
        <taxon>Araneus</taxon>
    </lineage>
</organism>